<evidence type="ECO:0000256" key="7">
    <source>
        <dbReference type="SAM" id="MobiDB-lite"/>
    </source>
</evidence>
<dbReference type="PANTHER" id="PTHR31634:SF2">
    <property type="entry name" value="BLOC-1-RELATED COMPLEX SUBUNIT 5"/>
    <property type="match status" value="1"/>
</dbReference>
<evidence type="ECO:0000256" key="3">
    <source>
        <dbReference type="ARBA" id="ARBA00022300"/>
    </source>
</evidence>
<proteinExistence type="inferred from homology"/>
<dbReference type="GO" id="GO:0072384">
    <property type="term" value="P:organelle transport along microtubule"/>
    <property type="evidence" value="ECO:0007669"/>
    <property type="project" value="TreeGrafter"/>
</dbReference>
<protein>
    <recommendedName>
        <fullName evidence="3">BLOC-1-related complex subunit 5</fullName>
    </recommendedName>
</protein>
<dbReference type="InterPro" id="IPR018780">
    <property type="entry name" value="TBORCS5"/>
</dbReference>
<dbReference type="CDD" id="cd22789">
    <property type="entry name" value="BORCS5-like"/>
    <property type="match status" value="1"/>
</dbReference>
<evidence type="ECO:0000256" key="1">
    <source>
        <dbReference type="ARBA" id="ARBA00004122"/>
    </source>
</evidence>
<keyword evidence="8" id="KW-1185">Reference proteome</keyword>
<dbReference type="Proteomes" id="UP000095287">
    <property type="component" value="Unplaced"/>
</dbReference>
<organism evidence="8 9">
    <name type="scientific">Steinernema glaseri</name>
    <dbReference type="NCBI Taxonomy" id="37863"/>
    <lineage>
        <taxon>Eukaryota</taxon>
        <taxon>Metazoa</taxon>
        <taxon>Ecdysozoa</taxon>
        <taxon>Nematoda</taxon>
        <taxon>Chromadorea</taxon>
        <taxon>Rhabditida</taxon>
        <taxon>Tylenchina</taxon>
        <taxon>Panagrolaimomorpha</taxon>
        <taxon>Strongyloidoidea</taxon>
        <taxon>Steinernematidae</taxon>
        <taxon>Steinernema</taxon>
    </lineage>
</organism>
<reference evidence="9" key="1">
    <citation type="submission" date="2016-11" db="UniProtKB">
        <authorList>
            <consortium name="WormBaseParasite"/>
        </authorList>
    </citation>
    <scope>IDENTIFICATION</scope>
</reference>
<evidence type="ECO:0000256" key="6">
    <source>
        <dbReference type="ARBA" id="ARBA00023288"/>
    </source>
</evidence>
<dbReference type="GO" id="GO:0099078">
    <property type="term" value="C:BORC complex"/>
    <property type="evidence" value="ECO:0007669"/>
    <property type="project" value="TreeGrafter"/>
</dbReference>
<evidence type="ECO:0000256" key="2">
    <source>
        <dbReference type="ARBA" id="ARBA00010235"/>
    </source>
</evidence>
<dbReference type="GO" id="GO:1903744">
    <property type="term" value="P:positive regulation of anterograde synaptic vesicle transport"/>
    <property type="evidence" value="ECO:0007669"/>
    <property type="project" value="TreeGrafter"/>
</dbReference>
<dbReference type="GO" id="GO:0098574">
    <property type="term" value="C:cytoplasmic side of lysosomal membrane"/>
    <property type="evidence" value="ECO:0007669"/>
    <property type="project" value="TreeGrafter"/>
</dbReference>
<feature type="region of interest" description="Disordered" evidence="7">
    <location>
        <begin position="205"/>
        <end position="260"/>
    </location>
</feature>
<evidence type="ECO:0000313" key="8">
    <source>
        <dbReference type="Proteomes" id="UP000095287"/>
    </source>
</evidence>
<dbReference type="Pfam" id="PF10158">
    <property type="entry name" value="LOH1CR12"/>
    <property type="match status" value="1"/>
</dbReference>
<evidence type="ECO:0000313" key="9">
    <source>
        <dbReference type="WBParaSite" id="L893_g32443.t1"/>
    </source>
</evidence>
<name>A0A1I8A3C5_9BILA</name>
<sequence length="273" mass="29959">MGNEQSSSSGAVPSSISFLAGKRGMEICVFTTLSMLGTTVKRPNQIVVVRPGQDAIGDPADDPEIKKLQEIRRFLPILKSSLAGMRDSPEVFSKVGSKPIMKFCYRIQEHLSVCAKKISSEQAAVQSKMKHVEHTTSVAVSKYQDAVRHTDKFSDILSTVKMTSRKMIEVENLLRSLVPLAEELGRLVNEVLPQNQHLPHLDLAKILDDPPSSSGKPLVGQSEGHVSTVYSGEQRESNANVSSGATTSSPSTRLTNHIMPIEEHRVIDRYSLK</sequence>
<comment type="subcellular location">
    <subcellularLocation>
        <location evidence="1">Lysosome membrane</location>
        <topology evidence="1">Lipid-anchor</topology>
        <orientation evidence="1">Cytoplasmic side</orientation>
    </subcellularLocation>
</comment>
<dbReference type="WBParaSite" id="L893_g32443.t1">
    <property type="protein sequence ID" value="L893_g32443.t1"/>
    <property type="gene ID" value="L893_g32443"/>
</dbReference>
<dbReference type="GO" id="GO:0030672">
    <property type="term" value="C:synaptic vesicle membrane"/>
    <property type="evidence" value="ECO:0007669"/>
    <property type="project" value="TreeGrafter"/>
</dbReference>
<dbReference type="GO" id="GO:0032418">
    <property type="term" value="P:lysosome localization"/>
    <property type="evidence" value="ECO:0007669"/>
    <property type="project" value="InterPro"/>
</dbReference>
<feature type="compositionally biased region" description="Polar residues" evidence="7">
    <location>
        <begin position="224"/>
        <end position="255"/>
    </location>
</feature>
<keyword evidence="4" id="KW-0472">Membrane</keyword>
<evidence type="ECO:0000256" key="5">
    <source>
        <dbReference type="ARBA" id="ARBA00023228"/>
    </source>
</evidence>
<dbReference type="PANTHER" id="PTHR31634">
    <property type="entry name" value="BLOC-1-RELATED COMPLEX SUBUNIT 5"/>
    <property type="match status" value="1"/>
</dbReference>
<dbReference type="AlphaFoldDB" id="A0A1I8A3C5"/>
<comment type="similarity">
    <text evidence="2">Belongs to the BORCS5 family.</text>
</comment>
<evidence type="ECO:0000256" key="4">
    <source>
        <dbReference type="ARBA" id="ARBA00023136"/>
    </source>
</evidence>
<keyword evidence="5" id="KW-0458">Lysosome</keyword>
<keyword evidence="6" id="KW-0449">Lipoprotein</keyword>
<accession>A0A1I8A3C5</accession>